<feature type="compositionally biased region" description="Basic and acidic residues" evidence="1">
    <location>
        <begin position="147"/>
        <end position="179"/>
    </location>
</feature>
<evidence type="ECO:0000313" key="3">
    <source>
        <dbReference type="Proteomes" id="UP000325902"/>
    </source>
</evidence>
<dbReference type="Proteomes" id="UP000325902">
    <property type="component" value="Unassembled WGS sequence"/>
</dbReference>
<proteinExistence type="predicted"/>
<comment type="caution">
    <text evidence="2">The sequence shown here is derived from an EMBL/GenBank/DDBJ whole genome shotgun (WGS) entry which is preliminary data.</text>
</comment>
<dbReference type="OrthoDB" id="5426872at2759"/>
<accession>A0A5N5DNY6</accession>
<protein>
    <submittedName>
        <fullName evidence="2">Uncharacterized protein</fullName>
    </submittedName>
</protein>
<reference evidence="2 3" key="1">
    <citation type="journal article" date="2019" name="Sci. Rep.">
        <title>A multi-omics analysis of the grapevine pathogen Lasiodiplodia theobromae reveals that temperature affects the expression of virulence- and pathogenicity-related genes.</title>
        <authorList>
            <person name="Felix C."/>
            <person name="Meneses R."/>
            <person name="Goncalves M.F.M."/>
            <person name="Tilleman L."/>
            <person name="Duarte A.S."/>
            <person name="Jorrin-Novo J.V."/>
            <person name="Van de Peer Y."/>
            <person name="Deforce D."/>
            <person name="Van Nieuwerburgh F."/>
            <person name="Esteves A.C."/>
            <person name="Alves A."/>
        </authorList>
    </citation>
    <scope>NUCLEOTIDE SEQUENCE [LARGE SCALE GENOMIC DNA]</scope>
    <source>
        <strain evidence="2 3">LA-SOL3</strain>
    </source>
</reference>
<gene>
    <name evidence="2" type="ORF">DBV05_g2929</name>
</gene>
<dbReference type="EMBL" id="VCHE01000011">
    <property type="protein sequence ID" value="KAB2578494.1"/>
    <property type="molecule type" value="Genomic_DNA"/>
</dbReference>
<feature type="region of interest" description="Disordered" evidence="1">
    <location>
        <begin position="100"/>
        <end position="179"/>
    </location>
</feature>
<name>A0A5N5DNY6_9PEZI</name>
<evidence type="ECO:0000256" key="1">
    <source>
        <dbReference type="SAM" id="MobiDB-lite"/>
    </source>
</evidence>
<dbReference type="AlphaFoldDB" id="A0A5N5DNY6"/>
<evidence type="ECO:0000313" key="2">
    <source>
        <dbReference type="EMBL" id="KAB2578494.1"/>
    </source>
</evidence>
<sequence length="179" mass="19546">MSLKAYPPHVTCGSKPLSIGAAQELVATYLNESESNAHLHPDALLTTSDVQYTPAGGPQGGIILHNLRRVEAGLRGEVLKPEVPDVSDDMVLDDMIDDSQKRMQAEQEQQEDGIEVGEIGQRTNVIAEGGDIPEVVEEVGGKTAGKSKADKEARKKAKKERERQQKLEKEAKRKQHTEA</sequence>
<keyword evidence="3" id="KW-1185">Reference proteome</keyword>
<organism evidence="2 3">
    <name type="scientific">Lasiodiplodia theobromae</name>
    <dbReference type="NCBI Taxonomy" id="45133"/>
    <lineage>
        <taxon>Eukaryota</taxon>
        <taxon>Fungi</taxon>
        <taxon>Dikarya</taxon>
        <taxon>Ascomycota</taxon>
        <taxon>Pezizomycotina</taxon>
        <taxon>Dothideomycetes</taxon>
        <taxon>Dothideomycetes incertae sedis</taxon>
        <taxon>Botryosphaeriales</taxon>
        <taxon>Botryosphaeriaceae</taxon>
        <taxon>Lasiodiplodia</taxon>
    </lineage>
</organism>